<dbReference type="NCBIfam" id="NF001986">
    <property type="entry name" value="PRK00779.1"/>
    <property type="match status" value="1"/>
</dbReference>
<reference evidence="4" key="1">
    <citation type="submission" date="2020-05" db="EMBL/GenBank/DDBJ databases">
        <authorList>
            <person name="Chiriac C."/>
            <person name="Salcher M."/>
            <person name="Ghai R."/>
            <person name="Kavagutti S V."/>
        </authorList>
    </citation>
    <scope>NUCLEOTIDE SEQUENCE</scope>
</reference>
<evidence type="ECO:0000259" key="2">
    <source>
        <dbReference type="Pfam" id="PF00185"/>
    </source>
</evidence>
<dbReference type="InterPro" id="IPR002292">
    <property type="entry name" value="Orn/put_carbamltrans"/>
</dbReference>
<dbReference type="GO" id="GO:0019240">
    <property type="term" value="P:citrulline biosynthetic process"/>
    <property type="evidence" value="ECO:0007669"/>
    <property type="project" value="TreeGrafter"/>
</dbReference>
<dbReference type="GO" id="GO:0004585">
    <property type="term" value="F:ornithine carbamoyltransferase activity"/>
    <property type="evidence" value="ECO:0007669"/>
    <property type="project" value="UniProtKB-ARBA"/>
</dbReference>
<protein>
    <submittedName>
        <fullName evidence="4">Unannotated protein</fullName>
    </submittedName>
</protein>
<dbReference type="InterPro" id="IPR006130">
    <property type="entry name" value="Asp/Orn_carbamoylTrfase"/>
</dbReference>
<dbReference type="SUPFAM" id="SSF53671">
    <property type="entry name" value="Aspartate/ornithine carbamoyltransferase"/>
    <property type="match status" value="1"/>
</dbReference>
<dbReference type="PRINTS" id="PR00100">
    <property type="entry name" value="AOTCASE"/>
</dbReference>
<organism evidence="4">
    <name type="scientific">freshwater metagenome</name>
    <dbReference type="NCBI Taxonomy" id="449393"/>
    <lineage>
        <taxon>unclassified sequences</taxon>
        <taxon>metagenomes</taxon>
        <taxon>ecological metagenomes</taxon>
    </lineage>
</organism>
<keyword evidence="1" id="KW-0808">Transferase</keyword>
<evidence type="ECO:0000313" key="4">
    <source>
        <dbReference type="EMBL" id="CAB4597913.1"/>
    </source>
</evidence>
<dbReference type="PRINTS" id="PR00102">
    <property type="entry name" value="OTCASE"/>
</dbReference>
<dbReference type="GO" id="GO:0016597">
    <property type="term" value="F:amino acid binding"/>
    <property type="evidence" value="ECO:0007669"/>
    <property type="project" value="InterPro"/>
</dbReference>
<dbReference type="EMBL" id="CAEZUJ010000016">
    <property type="protein sequence ID" value="CAB4597913.1"/>
    <property type="molecule type" value="Genomic_DNA"/>
</dbReference>
<gene>
    <name evidence="4" type="ORF">UFOPK1811_00595</name>
</gene>
<dbReference type="PANTHER" id="PTHR45753">
    <property type="entry name" value="ORNITHINE CARBAMOYLTRANSFERASE, MITOCHONDRIAL"/>
    <property type="match status" value="1"/>
</dbReference>
<dbReference type="InterPro" id="IPR006132">
    <property type="entry name" value="Asp/Orn_carbamoyltranf_P-bd"/>
</dbReference>
<dbReference type="FunFam" id="3.40.50.1370:FF:000008">
    <property type="entry name" value="Ornithine carbamoyltransferase"/>
    <property type="match status" value="1"/>
</dbReference>
<dbReference type="InterPro" id="IPR006131">
    <property type="entry name" value="Asp_carbamoyltransf_Asp/Orn-bd"/>
</dbReference>
<evidence type="ECO:0000259" key="3">
    <source>
        <dbReference type="Pfam" id="PF02729"/>
    </source>
</evidence>
<dbReference type="Pfam" id="PF00185">
    <property type="entry name" value="OTCace"/>
    <property type="match status" value="1"/>
</dbReference>
<evidence type="ECO:0000256" key="1">
    <source>
        <dbReference type="ARBA" id="ARBA00022679"/>
    </source>
</evidence>
<dbReference type="InterPro" id="IPR036901">
    <property type="entry name" value="Asp/Orn_carbamoylTrfase_sf"/>
</dbReference>
<proteinExistence type="predicted"/>
<feature type="domain" description="Aspartate/ornithine carbamoyltransferase Asp/Orn-binding" evidence="2">
    <location>
        <begin position="155"/>
        <end position="310"/>
    </location>
</feature>
<sequence length="321" mass="35107">MNYESGGLKDLVSTDCLSRADVEMLLDTAAIYATDPLRDSKFLANQTVVIYMNKASTRTRLASETAVAHLGGTPIFVRGDELQIGRGETLPDTAKVISGFAKAMIIRTYAQNDVAELAKHASIPIINALTDDDHPTQLLADWVTIREVFGKDLSGRKFTYVGDGNNMANAWLLMGAILGVHVVAATPTGEWAPDEKIVERAKKIAAQTGGKVEVIHDAKVGATGASVLYTDVWMSMGDSEVIREKKIKDLSPYAITQELMALTAPDAVFMHCLPAHRGEEVSAEVMDGERSIVWREAFHRRTTIQALLFHLIRGDLKGINW</sequence>
<dbReference type="NCBIfam" id="TIGR00658">
    <property type="entry name" value="orni_carb_tr"/>
    <property type="match status" value="1"/>
</dbReference>
<dbReference type="AlphaFoldDB" id="A0A6J6GE88"/>
<accession>A0A6J6GE88</accession>
<dbReference type="Pfam" id="PF02729">
    <property type="entry name" value="OTCace_N"/>
    <property type="match status" value="1"/>
</dbReference>
<dbReference type="PANTHER" id="PTHR45753:SF3">
    <property type="entry name" value="ORNITHINE TRANSCARBAMYLASE, MITOCHONDRIAL"/>
    <property type="match status" value="1"/>
</dbReference>
<name>A0A6J6GE88_9ZZZZ</name>
<feature type="domain" description="Aspartate/ornithine carbamoyltransferase carbamoyl-P binding" evidence="3">
    <location>
        <begin position="9"/>
        <end position="147"/>
    </location>
</feature>
<dbReference type="Gene3D" id="3.40.50.1370">
    <property type="entry name" value="Aspartate/ornithine carbamoyltransferase"/>
    <property type="match status" value="2"/>
</dbReference>
<dbReference type="GO" id="GO:0042450">
    <property type="term" value="P:L-arginine biosynthetic process via ornithine"/>
    <property type="evidence" value="ECO:0007669"/>
    <property type="project" value="TreeGrafter"/>
</dbReference>